<keyword evidence="3" id="KW-1185">Reference proteome</keyword>
<name>A0A1Q9D233_SYMMI</name>
<dbReference type="OrthoDB" id="420523at2759"/>
<keyword evidence="1" id="KW-1133">Transmembrane helix</keyword>
<dbReference type="Proteomes" id="UP000186817">
    <property type="component" value="Unassembled WGS sequence"/>
</dbReference>
<evidence type="ECO:0000256" key="1">
    <source>
        <dbReference type="SAM" id="Phobius"/>
    </source>
</evidence>
<feature type="transmembrane region" description="Helical" evidence="1">
    <location>
        <begin position="1006"/>
        <end position="1026"/>
    </location>
</feature>
<reference evidence="2 3" key="1">
    <citation type="submission" date="2016-02" db="EMBL/GenBank/DDBJ databases">
        <title>Genome analysis of coral dinoflagellate symbionts highlights evolutionary adaptations to a symbiotic lifestyle.</title>
        <authorList>
            <person name="Aranda M."/>
            <person name="Li Y."/>
            <person name="Liew Y.J."/>
            <person name="Baumgarten S."/>
            <person name="Simakov O."/>
            <person name="Wilson M."/>
            <person name="Piel J."/>
            <person name="Ashoor H."/>
            <person name="Bougouffa S."/>
            <person name="Bajic V.B."/>
            <person name="Ryu T."/>
            <person name="Ravasi T."/>
            <person name="Bayer T."/>
            <person name="Micklem G."/>
            <person name="Kim H."/>
            <person name="Bhak J."/>
            <person name="Lajeunesse T.C."/>
            <person name="Voolstra C.R."/>
        </authorList>
    </citation>
    <scope>NUCLEOTIDE SEQUENCE [LARGE SCALE GENOMIC DNA]</scope>
    <source>
        <strain evidence="2 3">CCMP2467</strain>
    </source>
</reference>
<protein>
    <submittedName>
        <fullName evidence="2">Uncharacterized protein</fullName>
    </submittedName>
</protein>
<organism evidence="2 3">
    <name type="scientific">Symbiodinium microadriaticum</name>
    <name type="common">Dinoflagellate</name>
    <name type="synonym">Zooxanthella microadriatica</name>
    <dbReference type="NCBI Taxonomy" id="2951"/>
    <lineage>
        <taxon>Eukaryota</taxon>
        <taxon>Sar</taxon>
        <taxon>Alveolata</taxon>
        <taxon>Dinophyceae</taxon>
        <taxon>Suessiales</taxon>
        <taxon>Symbiodiniaceae</taxon>
        <taxon>Symbiodinium</taxon>
    </lineage>
</organism>
<sequence>MGGARDARAILFDLVGPIKFHKIRKQKTKLSPMLYGWYHNSPWSAYNNLNWFWSEKKAIRKTVVNHVQRVTSAREFGTRLDESPSVIQELSQQGPFTLFCRFRSRCSPKMGCANSSPVVPKASRAAWQSFFRLDGLPVSLIVEQVLKNLQLRIVGLDCPEELPLLEHAVFRRDLTIKTATLIKIGAHVDQSFELAPVYHSPLRQYLMPRKREVNEVTVSSSSADEVRNVVPTAGAALHDATEIIKVLVDCPANGGERGAVVTMMRSLKYKLIAALLKTDAKTISDVYFMTPDLEANGQPITPDLLEAEFKLAVFDQLQKNTSTISRVSTIPPHKTLTEHVKEKAAGLQADHLPLALRELQNGLEYQLHGPVSSGLTIDGFEKFVGIGLAQKSLKDALGFKDSTESKPLILEIRTCFVPEQKKSTGQFAEIQHFWQHKILQKEESANFVSWLDISERTWTIDRVFLNGILPAGHRYGAKAIAEHLLAPPMLFFQSKKGSQISPGSEAFLNSMPDLKKLVVSDVVNWNTYLLMAVCGRTEAEARQKLGDVLDFALNTELKAANLKKETLLKGSTLEVFQCTILGKMVSWALKLWNEQLQRAVKMTSAEVVYGEGDEIIFGERRPRMAVVVQLAEEQAELRATKRFGAVKEVVQSEGDSPMDGMAKFLEGAWGTHARVQFPGANNARQYFAGLSRAMICFMHELQLERGLSCYAMAADPTIMATAVERLQSQRTSGDKAVQQLSEILRLAPALQEKGFIQSKHQDLFAVQDVSVGVVLQRGRVNDAMRHVTPSWISRYETVCMGDTGYHALIGHIMKTIVQALSFAAEGLESPEAKQVPERCTFLLRCKEAIGRERCLIAAKSRSQLDDESRARQLFKEMIEGGEEALKWVLEDKVLGPAPESQALSTAFAEARLLYANDAKVPADRAVELFEKFTQWIQFAYGHIQREIAALITDIPGESTALAGPGMHFGPSNSAMELIKEEAWEKLWGEEKATFFRHHVVPSRGRAWGLLLCPYLISAAMALLMLAQL</sequence>
<keyword evidence="1" id="KW-0472">Membrane</keyword>
<comment type="caution">
    <text evidence="2">The sequence shown here is derived from an EMBL/GenBank/DDBJ whole genome shotgun (WGS) entry which is preliminary data.</text>
</comment>
<dbReference type="EMBL" id="LSRX01000772">
    <property type="protein sequence ID" value="OLP89223.1"/>
    <property type="molecule type" value="Genomic_DNA"/>
</dbReference>
<gene>
    <name evidence="2" type="ORF">AK812_SmicGene29340</name>
</gene>
<evidence type="ECO:0000313" key="3">
    <source>
        <dbReference type="Proteomes" id="UP000186817"/>
    </source>
</evidence>
<proteinExistence type="predicted"/>
<accession>A0A1Q9D233</accession>
<evidence type="ECO:0000313" key="2">
    <source>
        <dbReference type="EMBL" id="OLP89223.1"/>
    </source>
</evidence>
<dbReference type="AlphaFoldDB" id="A0A1Q9D233"/>
<keyword evidence="1" id="KW-0812">Transmembrane</keyword>